<sequence>MIHCRNQMMMRDRIVALRHANIFEAHSYRHALGGLVIESMSDEEVRTLSSYIVVNTGAAGESAVYQAGCYRDTVVKQDGEWRYKEKRVIYDTSRVQTLLATPI</sequence>
<dbReference type="Pfam" id="PF13577">
    <property type="entry name" value="SnoaL_4"/>
    <property type="match status" value="1"/>
</dbReference>
<gene>
    <name evidence="2" type="ORF">OR16_19340</name>
</gene>
<dbReference type="Gene3D" id="3.10.450.50">
    <property type="match status" value="1"/>
</dbReference>
<dbReference type="InterPro" id="IPR032710">
    <property type="entry name" value="NTF2-like_dom_sf"/>
</dbReference>
<dbReference type="InterPro" id="IPR037401">
    <property type="entry name" value="SnoaL-like"/>
</dbReference>
<organism evidence="2 3">
    <name type="scientific">Cupriavidus basilensis OR16</name>
    <dbReference type="NCBI Taxonomy" id="1127483"/>
    <lineage>
        <taxon>Bacteria</taxon>
        <taxon>Pseudomonadati</taxon>
        <taxon>Pseudomonadota</taxon>
        <taxon>Betaproteobacteria</taxon>
        <taxon>Burkholderiales</taxon>
        <taxon>Burkholderiaceae</taxon>
        <taxon>Cupriavidus</taxon>
    </lineage>
</organism>
<dbReference type="Proteomes" id="UP000005808">
    <property type="component" value="Unassembled WGS sequence"/>
</dbReference>
<protein>
    <recommendedName>
        <fullName evidence="1">SnoaL-like domain-containing protein</fullName>
    </recommendedName>
</protein>
<evidence type="ECO:0000313" key="3">
    <source>
        <dbReference type="Proteomes" id="UP000005808"/>
    </source>
</evidence>
<dbReference type="SUPFAM" id="SSF54427">
    <property type="entry name" value="NTF2-like"/>
    <property type="match status" value="1"/>
</dbReference>
<evidence type="ECO:0000259" key="1">
    <source>
        <dbReference type="Pfam" id="PF13577"/>
    </source>
</evidence>
<name>H1S7F7_9BURK</name>
<proteinExistence type="predicted"/>
<evidence type="ECO:0000313" key="2">
    <source>
        <dbReference type="EMBL" id="EHP41551.1"/>
    </source>
</evidence>
<dbReference type="PATRIC" id="fig|1127483.3.peg.3877"/>
<dbReference type="EMBL" id="AHJE01000047">
    <property type="protein sequence ID" value="EHP41551.1"/>
    <property type="molecule type" value="Genomic_DNA"/>
</dbReference>
<comment type="caution">
    <text evidence="2">The sequence shown here is derived from an EMBL/GenBank/DDBJ whole genome shotgun (WGS) entry which is preliminary data.</text>
</comment>
<reference evidence="2 3" key="1">
    <citation type="journal article" date="2012" name="J. Bacteriol.">
        <title>De Novo Genome Project of Cupriavidus basilensis OR16.</title>
        <authorList>
            <person name="Cserhati M."/>
            <person name="Kriszt B."/>
            <person name="Szoboszlay S."/>
            <person name="Toth A."/>
            <person name="Szabo I."/>
            <person name="Tancsics A."/>
            <person name="Nagy I."/>
            <person name="Horvath B."/>
            <person name="Nagy I."/>
            <person name="Kukolya J."/>
        </authorList>
    </citation>
    <scope>NUCLEOTIDE SEQUENCE [LARGE SCALE GENOMIC DNA]</scope>
    <source>
        <strain evidence="2 3">OR16</strain>
    </source>
</reference>
<accession>H1S7F7</accession>
<feature type="domain" description="SnoaL-like" evidence="1">
    <location>
        <begin position="10"/>
        <end position="85"/>
    </location>
</feature>
<dbReference type="AlphaFoldDB" id="H1S7F7"/>